<feature type="binding site" evidence="1">
    <location>
        <position position="161"/>
    </location>
    <ligand>
        <name>Mn(2+)</name>
        <dbReference type="ChEBI" id="CHEBI:29035"/>
        <label>2</label>
    </ligand>
</feature>
<dbReference type="OrthoDB" id="9776731at2"/>
<sequence length="394" mass="42488">MNISPAVSREMNYLVSIRRHLHKYPELSLKEQMTSAYVGEQLESMGISYRRVGETGILGIIEGGLGQGKTVLLRADMDALPIVEETGAAYSSQNHGVMHACGHDLHTASLIGAAKILQAGREAFAGKVLLVFQPAEEFGHGSKFFLQENITAGVDRAFGLHASPDFPVGSIAVTRGADAASCDYFKITVHGRDAHISKPKRGIDALYIACLIVTKLKTLVRQVVVDPQETALIGVGRISSGTTYNIIAGNAVIEGTVRTFQHETQDLLKQEIINLAEQTARSNGGRAVPEFETFTAPLINDDTAFEEICAVAEKILGAGSISTEKSNIIGFGSDDFAEYLRDTKGVYVHIGTANTTDPNTKASLHSSKFDIDEKALLVATELFCSYALFILQGR</sequence>
<dbReference type="Gene3D" id="3.40.630.10">
    <property type="entry name" value="Zn peptidases"/>
    <property type="match status" value="1"/>
</dbReference>
<dbReference type="STRING" id="645991.Sgly_0925"/>
<dbReference type="HOGENOM" id="CLU_023257_1_1_9"/>
<dbReference type="InterPro" id="IPR002933">
    <property type="entry name" value="Peptidase_M20"/>
</dbReference>
<reference evidence="4" key="2">
    <citation type="submission" date="2011-02" db="EMBL/GenBank/DDBJ databases">
        <title>The complete genome of Syntrophobotulus glycolicus DSM 8271.</title>
        <authorList>
            <person name="Lucas S."/>
            <person name="Copeland A."/>
            <person name="Lapidus A."/>
            <person name="Bruce D."/>
            <person name="Goodwin L."/>
            <person name="Pitluck S."/>
            <person name="Kyrpides N."/>
            <person name="Mavromatis K."/>
            <person name="Pagani I."/>
            <person name="Ivanova N."/>
            <person name="Mikhailova N."/>
            <person name="Chertkov O."/>
            <person name="Held B."/>
            <person name="Detter J.C."/>
            <person name="Tapia R."/>
            <person name="Han C."/>
            <person name="Land M."/>
            <person name="Hauser L."/>
            <person name="Markowitz V."/>
            <person name="Cheng J.-F."/>
            <person name="Hugenholtz P."/>
            <person name="Woyke T."/>
            <person name="Wu D."/>
            <person name="Spring S."/>
            <person name="Schroeder M."/>
            <person name="Brambilla E."/>
            <person name="Klenk H.-P."/>
            <person name="Eisen J.A."/>
        </authorList>
    </citation>
    <scope>NUCLEOTIDE SEQUENCE [LARGE SCALE GENOMIC DNA]</scope>
    <source>
        <strain evidence="4">DSM 8271 / FlGlyR</strain>
    </source>
</reference>
<dbReference type="GO" id="GO:0050118">
    <property type="term" value="F:N-acetyldiaminopimelate deacetylase activity"/>
    <property type="evidence" value="ECO:0007669"/>
    <property type="project" value="UniProtKB-EC"/>
</dbReference>
<dbReference type="CDD" id="cd03886">
    <property type="entry name" value="M20_Acy1"/>
    <property type="match status" value="1"/>
</dbReference>
<dbReference type="Pfam" id="PF01546">
    <property type="entry name" value="Peptidase_M20"/>
    <property type="match status" value="1"/>
</dbReference>
<feature type="binding site" evidence="1">
    <location>
        <position position="101"/>
    </location>
    <ligand>
        <name>Mn(2+)</name>
        <dbReference type="ChEBI" id="CHEBI:29035"/>
        <label>2</label>
    </ligand>
</feature>
<evidence type="ECO:0000256" key="1">
    <source>
        <dbReference type="PIRSR" id="PIRSR005962-1"/>
    </source>
</evidence>
<gene>
    <name evidence="3" type="ordered locus">Sgly_0925</name>
</gene>
<dbReference type="InterPro" id="IPR036264">
    <property type="entry name" value="Bact_exopeptidase_dim_dom"/>
</dbReference>
<evidence type="ECO:0000259" key="2">
    <source>
        <dbReference type="Pfam" id="PF07687"/>
    </source>
</evidence>
<reference evidence="3 4" key="1">
    <citation type="journal article" date="2011" name="Stand. Genomic Sci.">
        <title>Complete genome sequence of Syntrophobotulus glycolicus type strain (FlGlyR).</title>
        <authorList>
            <person name="Han C."/>
            <person name="Mwirichia R."/>
            <person name="Chertkov O."/>
            <person name="Held B."/>
            <person name="Lapidus A."/>
            <person name="Nolan M."/>
            <person name="Lucas S."/>
            <person name="Hammon N."/>
            <person name="Deshpande S."/>
            <person name="Cheng J.F."/>
            <person name="Tapia R."/>
            <person name="Goodwin L."/>
            <person name="Pitluck S."/>
            <person name="Huntemann M."/>
            <person name="Liolios K."/>
            <person name="Ivanova N."/>
            <person name="Pagani I."/>
            <person name="Mavromatis K."/>
            <person name="Ovchinikova G."/>
            <person name="Pati A."/>
            <person name="Chen A."/>
            <person name="Palaniappan K."/>
            <person name="Land M."/>
            <person name="Hauser L."/>
            <person name="Brambilla E.M."/>
            <person name="Rohde M."/>
            <person name="Spring S."/>
            <person name="Sikorski J."/>
            <person name="Goker M."/>
            <person name="Woyke T."/>
            <person name="Bristow J."/>
            <person name="Eisen J.A."/>
            <person name="Markowitz V."/>
            <person name="Hugenholtz P."/>
            <person name="Kyrpides N.C."/>
            <person name="Klenk H.P."/>
            <person name="Detter J.C."/>
        </authorList>
    </citation>
    <scope>NUCLEOTIDE SEQUENCE [LARGE SCALE GENOMIC DNA]</scope>
    <source>
        <strain evidence="4">DSM 8271 / FlGlyR</strain>
    </source>
</reference>
<dbReference type="AlphaFoldDB" id="F0T2F1"/>
<comment type="cofactor">
    <cofactor evidence="1">
        <name>Mn(2+)</name>
        <dbReference type="ChEBI" id="CHEBI:29035"/>
    </cofactor>
    <text evidence="1">The Mn(2+) ion enhances activity.</text>
</comment>
<evidence type="ECO:0000313" key="4">
    <source>
        <dbReference type="Proteomes" id="UP000007488"/>
    </source>
</evidence>
<feature type="binding site" evidence="1">
    <location>
        <position position="103"/>
    </location>
    <ligand>
        <name>Mn(2+)</name>
        <dbReference type="ChEBI" id="CHEBI:29035"/>
        <label>2</label>
    </ligand>
</feature>
<organism evidence="3 4">
    <name type="scientific">Syntrophobotulus glycolicus (strain DSM 8271 / FlGlyR)</name>
    <dbReference type="NCBI Taxonomy" id="645991"/>
    <lineage>
        <taxon>Bacteria</taxon>
        <taxon>Bacillati</taxon>
        <taxon>Bacillota</taxon>
        <taxon>Clostridia</taxon>
        <taxon>Eubacteriales</taxon>
        <taxon>Desulfitobacteriaceae</taxon>
        <taxon>Syntrophobotulus</taxon>
    </lineage>
</organism>
<dbReference type="EMBL" id="CP002547">
    <property type="protein sequence ID" value="ADY55269.1"/>
    <property type="molecule type" value="Genomic_DNA"/>
</dbReference>
<dbReference type="KEGG" id="sgy:Sgly_0925"/>
<dbReference type="GO" id="GO:0046872">
    <property type="term" value="F:metal ion binding"/>
    <property type="evidence" value="ECO:0007669"/>
    <property type="project" value="UniProtKB-KW"/>
</dbReference>
<feature type="domain" description="Peptidase M20 dimerisation" evidence="2">
    <location>
        <begin position="185"/>
        <end position="281"/>
    </location>
</feature>
<feature type="binding site" evidence="1">
    <location>
        <position position="365"/>
    </location>
    <ligand>
        <name>Mn(2+)</name>
        <dbReference type="ChEBI" id="CHEBI:29035"/>
        <label>2</label>
    </ligand>
</feature>
<dbReference type="SUPFAM" id="SSF53187">
    <property type="entry name" value="Zn-dependent exopeptidases"/>
    <property type="match status" value="1"/>
</dbReference>
<name>F0T2F1_SYNGF</name>
<dbReference type="SUPFAM" id="SSF55031">
    <property type="entry name" value="Bacterial exopeptidase dimerisation domain"/>
    <property type="match status" value="1"/>
</dbReference>
<proteinExistence type="predicted"/>
<keyword evidence="1" id="KW-0479">Metal-binding</keyword>
<dbReference type="Pfam" id="PF07687">
    <property type="entry name" value="M20_dimer"/>
    <property type="match status" value="1"/>
</dbReference>
<dbReference type="PANTHER" id="PTHR11014:SF63">
    <property type="entry name" value="METALLOPEPTIDASE, PUTATIVE (AFU_ORTHOLOGUE AFUA_6G09600)-RELATED"/>
    <property type="match status" value="1"/>
</dbReference>
<feature type="binding site" evidence="1">
    <location>
        <position position="137"/>
    </location>
    <ligand>
        <name>Mn(2+)</name>
        <dbReference type="ChEBI" id="CHEBI:29035"/>
        <label>2</label>
    </ligand>
</feature>
<keyword evidence="1" id="KW-0464">Manganese</keyword>
<dbReference type="PIRSF" id="PIRSF005962">
    <property type="entry name" value="Pept_M20D_amidohydro"/>
    <property type="match status" value="1"/>
</dbReference>
<keyword evidence="3" id="KW-0378">Hydrolase</keyword>
<dbReference type="EC" id="3.5.1.47" evidence="3"/>
<dbReference type="InterPro" id="IPR017439">
    <property type="entry name" value="Amidohydrolase"/>
</dbReference>
<dbReference type="NCBIfam" id="TIGR01891">
    <property type="entry name" value="amidohydrolases"/>
    <property type="match status" value="1"/>
</dbReference>
<dbReference type="InterPro" id="IPR011650">
    <property type="entry name" value="Peptidase_M20_dimer"/>
</dbReference>
<accession>F0T2F1</accession>
<evidence type="ECO:0000313" key="3">
    <source>
        <dbReference type="EMBL" id="ADY55269.1"/>
    </source>
</evidence>
<dbReference type="Gene3D" id="3.30.70.360">
    <property type="match status" value="1"/>
</dbReference>
<protein>
    <submittedName>
        <fullName evidence="3">Amidohydrolase</fullName>
        <ecNumber evidence="3">3.5.1.47</ecNumber>
    </submittedName>
</protein>
<dbReference type="Proteomes" id="UP000007488">
    <property type="component" value="Chromosome"/>
</dbReference>
<dbReference type="eggNOG" id="COG1473">
    <property type="taxonomic scope" value="Bacteria"/>
</dbReference>
<keyword evidence="4" id="KW-1185">Reference proteome</keyword>
<dbReference type="RefSeq" id="WP_013624140.1">
    <property type="nucleotide sequence ID" value="NC_015172.1"/>
</dbReference>
<dbReference type="PANTHER" id="PTHR11014">
    <property type="entry name" value="PEPTIDASE M20 FAMILY MEMBER"/>
    <property type="match status" value="1"/>
</dbReference>